<keyword evidence="2 4" id="KW-0238">DNA-binding</keyword>
<evidence type="ECO:0000256" key="3">
    <source>
        <dbReference type="ARBA" id="ARBA00023163"/>
    </source>
</evidence>
<evidence type="ECO:0000256" key="2">
    <source>
        <dbReference type="ARBA" id="ARBA00023125"/>
    </source>
</evidence>
<dbReference type="Proteomes" id="UP000727907">
    <property type="component" value="Unassembled WGS sequence"/>
</dbReference>
<comment type="caution">
    <text evidence="7">The sequence shown here is derived from an EMBL/GenBank/DDBJ whole genome shotgun (WGS) entry which is preliminary data.</text>
</comment>
<dbReference type="PROSITE" id="PS01081">
    <property type="entry name" value="HTH_TETR_1"/>
    <property type="match status" value="1"/>
</dbReference>
<feature type="compositionally biased region" description="Basic and acidic residues" evidence="5">
    <location>
        <begin position="11"/>
        <end position="25"/>
    </location>
</feature>
<dbReference type="PROSITE" id="PS50977">
    <property type="entry name" value="HTH_TETR_2"/>
    <property type="match status" value="1"/>
</dbReference>
<evidence type="ECO:0000313" key="7">
    <source>
        <dbReference type="EMBL" id="MBU8876060.1"/>
    </source>
</evidence>
<proteinExistence type="predicted"/>
<feature type="domain" description="HTH tetR-type" evidence="6">
    <location>
        <begin position="24"/>
        <end position="84"/>
    </location>
</feature>
<feature type="region of interest" description="Disordered" evidence="5">
    <location>
        <begin position="1"/>
        <end position="25"/>
    </location>
</feature>
<gene>
    <name evidence="7" type="ORF">KQ910_19970</name>
</gene>
<accession>A0ABS6IS78</accession>
<sequence length="211" mass="23020">MGGDGTTPTEVRGERAGRREQNKAENRTALLKAARGVFAEMGYGAASVRDIVRRTDLASGTFYNYFKDKDEIFEAVVGELTGVLLQRHRDGRGKATSTEEFVRLHYAAYFNFLAEDPELLALARSSFTAVRTLLDKPDVRALAKALNDDIRSAISRGILPNVDVSYLSASMAGIAFEISMVMVARDPVDPDGAAEFATALMLGGLDKLPRR</sequence>
<dbReference type="Pfam" id="PF00440">
    <property type="entry name" value="TetR_N"/>
    <property type="match status" value="1"/>
</dbReference>
<dbReference type="InterPro" id="IPR001647">
    <property type="entry name" value="HTH_TetR"/>
</dbReference>
<name>A0ABS6IS78_9HYPH</name>
<keyword evidence="3" id="KW-0804">Transcription</keyword>
<keyword evidence="8" id="KW-1185">Reference proteome</keyword>
<reference evidence="7 8" key="1">
    <citation type="submission" date="2021-06" db="EMBL/GenBank/DDBJ databases">
        <authorList>
            <person name="Lee D.H."/>
        </authorList>
    </citation>
    <scope>NUCLEOTIDE SEQUENCE [LARGE SCALE GENOMIC DNA]</scope>
    <source>
        <strain evidence="7 8">MMS21-HV4-11</strain>
    </source>
</reference>
<keyword evidence="1" id="KW-0805">Transcription regulation</keyword>
<dbReference type="InterPro" id="IPR023772">
    <property type="entry name" value="DNA-bd_HTH_TetR-type_CS"/>
</dbReference>
<organism evidence="7 8">
    <name type="scientific">Reyranella humidisoli</name>
    <dbReference type="NCBI Taxonomy" id="2849149"/>
    <lineage>
        <taxon>Bacteria</taxon>
        <taxon>Pseudomonadati</taxon>
        <taxon>Pseudomonadota</taxon>
        <taxon>Alphaproteobacteria</taxon>
        <taxon>Hyphomicrobiales</taxon>
        <taxon>Reyranellaceae</taxon>
        <taxon>Reyranella</taxon>
    </lineage>
</organism>
<dbReference type="InterPro" id="IPR050109">
    <property type="entry name" value="HTH-type_TetR-like_transc_reg"/>
</dbReference>
<feature type="DNA-binding region" description="H-T-H motif" evidence="4">
    <location>
        <begin position="47"/>
        <end position="66"/>
    </location>
</feature>
<evidence type="ECO:0000256" key="4">
    <source>
        <dbReference type="PROSITE-ProRule" id="PRU00335"/>
    </source>
</evidence>
<protein>
    <submittedName>
        <fullName evidence="7">TetR/AcrR family transcriptional regulator</fullName>
    </submittedName>
</protein>
<dbReference type="PANTHER" id="PTHR30055">
    <property type="entry name" value="HTH-TYPE TRANSCRIPTIONAL REGULATOR RUTR"/>
    <property type="match status" value="1"/>
</dbReference>
<dbReference type="RefSeq" id="WP_216964545.1">
    <property type="nucleotide sequence ID" value="NZ_JAHOPB010000002.1"/>
</dbReference>
<evidence type="ECO:0000256" key="5">
    <source>
        <dbReference type="SAM" id="MobiDB-lite"/>
    </source>
</evidence>
<evidence type="ECO:0000259" key="6">
    <source>
        <dbReference type="PROSITE" id="PS50977"/>
    </source>
</evidence>
<dbReference type="PANTHER" id="PTHR30055:SF234">
    <property type="entry name" value="HTH-TYPE TRANSCRIPTIONAL REGULATOR BETI"/>
    <property type="match status" value="1"/>
</dbReference>
<evidence type="ECO:0000313" key="8">
    <source>
        <dbReference type="Proteomes" id="UP000727907"/>
    </source>
</evidence>
<evidence type="ECO:0000256" key="1">
    <source>
        <dbReference type="ARBA" id="ARBA00023015"/>
    </source>
</evidence>
<dbReference type="EMBL" id="JAHOPB010000002">
    <property type="protein sequence ID" value="MBU8876060.1"/>
    <property type="molecule type" value="Genomic_DNA"/>
</dbReference>